<proteinExistence type="predicted"/>
<evidence type="ECO:0000313" key="2">
    <source>
        <dbReference type="EMBL" id="OIR10804.1"/>
    </source>
</evidence>
<feature type="transmembrane region" description="Helical" evidence="1">
    <location>
        <begin position="155"/>
        <end position="178"/>
    </location>
</feature>
<keyword evidence="1" id="KW-1133">Transmembrane helix</keyword>
<keyword evidence="1" id="KW-0472">Membrane</keyword>
<name>A0A1J5TAJ0_9ZZZZ</name>
<reference evidence="2" key="1">
    <citation type="submission" date="2016-10" db="EMBL/GenBank/DDBJ databases">
        <title>Sequence of Gallionella enrichment culture.</title>
        <authorList>
            <person name="Poehlein A."/>
            <person name="Muehling M."/>
            <person name="Daniel R."/>
        </authorList>
    </citation>
    <scope>NUCLEOTIDE SEQUENCE</scope>
</reference>
<comment type="caution">
    <text evidence="2">The sequence shown here is derived from an EMBL/GenBank/DDBJ whole genome shotgun (WGS) entry which is preliminary data.</text>
</comment>
<evidence type="ECO:0000256" key="1">
    <source>
        <dbReference type="SAM" id="Phobius"/>
    </source>
</evidence>
<evidence type="ECO:0008006" key="3">
    <source>
        <dbReference type="Google" id="ProtNLM"/>
    </source>
</evidence>
<feature type="transmembrane region" description="Helical" evidence="1">
    <location>
        <begin position="124"/>
        <end position="143"/>
    </location>
</feature>
<dbReference type="EMBL" id="MLJW01000022">
    <property type="protein sequence ID" value="OIR10804.1"/>
    <property type="molecule type" value="Genomic_DNA"/>
</dbReference>
<dbReference type="AlphaFoldDB" id="A0A1J5TAJ0"/>
<organism evidence="2">
    <name type="scientific">mine drainage metagenome</name>
    <dbReference type="NCBI Taxonomy" id="410659"/>
    <lineage>
        <taxon>unclassified sequences</taxon>
        <taxon>metagenomes</taxon>
        <taxon>ecological metagenomes</taxon>
    </lineage>
</organism>
<gene>
    <name evidence="2" type="ORF">GALL_75750</name>
</gene>
<feature type="transmembrane region" description="Helical" evidence="1">
    <location>
        <begin position="51"/>
        <end position="78"/>
    </location>
</feature>
<keyword evidence="1" id="KW-0812">Transmembrane</keyword>
<feature type="transmembrane region" description="Helical" evidence="1">
    <location>
        <begin position="84"/>
        <end position="103"/>
    </location>
</feature>
<sequence>MTNESNSGCSPASLYAITGVALAYWLLYQLNDWLFTNFEVSRSISWVFLPAALRMVAVLLFGWDGVAGLLSGSIVMAFPWHGDASVNSCIVSALSSMCPMLAVTSGAYLMKTKADLHGLRAKQLFVFAFLGALFNSVVQNLYFQMSGTAKSWLTGLVPMFVGDFIGTMIALYCASMLIRLLLHFAAKQPPAPT</sequence>
<accession>A0A1J5TAJ0</accession>
<protein>
    <recommendedName>
        <fullName evidence="3">MASE1 domain-containing protein</fullName>
    </recommendedName>
</protein>
<feature type="transmembrane region" description="Helical" evidence="1">
    <location>
        <begin position="12"/>
        <end position="30"/>
    </location>
</feature>